<organism evidence="2 3">
    <name type="scientific">Salmonella enterica subsp. enterica serovar Montevideo str. S5-403</name>
    <dbReference type="NCBI Taxonomy" id="913242"/>
    <lineage>
        <taxon>Bacteria</taxon>
        <taxon>Pseudomonadati</taxon>
        <taxon>Pseudomonadota</taxon>
        <taxon>Gammaproteobacteria</taxon>
        <taxon>Enterobacterales</taxon>
        <taxon>Enterobacteriaceae</taxon>
        <taxon>Salmonella</taxon>
    </lineage>
</organism>
<dbReference type="Pfam" id="PF00364">
    <property type="entry name" value="Biotin_lipoyl"/>
    <property type="match status" value="1"/>
</dbReference>
<dbReference type="InterPro" id="IPR000089">
    <property type="entry name" value="Biotin_lipoyl"/>
</dbReference>
<dbReference type="Proteomes" id="UP000003221">
    <property type="component" value="Unassembled WGS sequence"/>
</dbReference>
<keyword evidence="2" id="KW-0808">Transferase</keyword>
<protein>
    <submittedName>
        <fullName evidence="2">Dihydrolipoamide acetyltransferase</fullName>
    </submittedName>
</protein>
<name>G5PY23_SALMO</name>
<evidence type="ECO:0000259" key="1">
    <source>
        <dbReference type="Pfam" id="PF00364"/>
    </source>
</evidence>
<evidence type="ECO:0000313" key="3">
    <source>
        <dbReference type="Proteomes" id="UP000003221"/>
    </source>
</evidence>
<dbReference type="GO" id="GO:0016740">
    <property type="term" value="F:transferase activity"/>
    <property type="evidence" value="ECO:0007669"/>
    <property type="project" value="UniProtKB-KW"/>
</dbReference>
<proteinExistence type="predicted"/>
<dbReference type="AlphaFoldDB" id="G5PY23"/>
<evidence type="ECO:0000313" key="2">
    <source>
        <dbReference type="EMBL" id="EHC83430.1"/>
    </source>
</evidence>
<comment type="caution">
    <text evidence="2">The sequence shown here is derived from an EMBL/GenBank/DDBJ whole genome shotgun (WGS) entry which is preliminary data.</text>
</comment>
<feature type="domain" description="Lipoyl-binding" evidence="1">
    <location>
        <begin position="3"/>
        <end position="36"/>
    </location>
</feature>
<accession>G5PY23</accession>
<feature type="non-terminal residue" evidence="2">
    <location>
        <position position="36"/>
    </location>
</feature>
<dbReference type="SUPFAM" id="SSF51230">
    <property type="entry name" value="Single hybrid motif"/>
    <property type="match status" value="1"/>
</dbReference>
<sequence length="36" mass="3815">MKDVNVPDIGGDEVEVTEVMVKVGDKVAAEQSLITV</sequence>
<gene>
    <name evidence="2" type="ORF">LTSEMON_0273</name>
</gene>
<dbReference type="Gene3D" id="2.40.50.100">
    <property type="match status" value="1"/>
</dbReference>
<dbReference type="InterPro" id="IPR011053">
    <property type="entry name" value="Single_hybrid_motif"/>
</dbReference>
<dbReference type="EMBL" id="AFCS01000087">
    <property type="protein sequence ID" value="EHC83430.1"/>
    <property type="molecule type" value="Genomic_DNA"/>
</dbReference>
<reference evidence="2 3" key="1">
    <citation type="journal article" date="2011" name="BMC Genomics">
        <title>Genome sequencing reveals diversification of virulence factor content and possible host adaptation in distinct subpopulations of Salmonella enterica.</title>
        <authorList>
            <person name="den Bakker H.C."/>
            <person name="Moreno Switt A.I."/>
            <person name="Govoni G."/>
            <person name="Cummings C.A."/>
            <person name="Ranieri M.L."/>
            <person name="Degoricija L."/>
            <person name="Hoelzer K."/>
            <person name="Rodriguez-Rivera L.D."/>
            <person name="Brown S."/>
            <person name="Bolchacova E."/>
            <person name="Furtado M.R."/>
            <person name="Wiedmann M."/>
        </authorList>
    </citation>
    <scope>NUCLEOTIDE SEQUENCE [LARGE SCALE GENOMIC DNA]</scope>
    <source>
        <strain evidence="2 3">S5-403</strain>
    </source>
</reference>